<dbReference type="PANTHER" id="PTHR45747">
    <property type="entry name" value="HISTONE-LYSINE N-METHYLTRANSFERASE E(Z)"/>
    <property type="match status" value="1"/>
</dbReference>
<evidence type="ECO:0000256" key="6">
    <source>
        <dbReference type="ARBA" id="ARBA00048568"/>
    </source>
</evidence>
<evidence type="ECO:0000259" key="10">
    <source>
        <dbReference type="PROSITE" id="PS51633"/>
    </source>
</evidence>
<evidence type="ECO:0000256" key="3">
    <source>
        <dbReference type="ARBA" id="ARBA00022679"/>
    </source>
</evidence>
<keyword evidence="7" id="KW-0175">Coiled coil</keyword>
<dbReference type="PANTHER" id="PTHR45747:SF14">
    <property type="entry name" value="HISTONE-LYSINE N-METHYLTRANSFERASE EZA1"/>
    <property type="match status" value="1"/>
</dbReference>
<dbReference type="eggNOG" id="KOG1079">
    <property type="taxonomic scope" value="Eukaryota"/>
</dbReference>
<keyword evidence="4" id="KW-0949">S-adenosyl-L-methionine</keyword>
<accession>G7KSU0</accession>
<dbReference type="PROSITE" id="PS50280">
    <property type="entry name" value="SET"/>
    <property type="match status" value="1"/>
</dbReference>
<organism evidence="11 13">
    <name type="scientific">Medicago truncatula</name>
    <name type="common">Barrel medic</name>
    <name type="synonym">Medicago tribuloides</name>
    <dbReference type="NCBI Taxonomy" id="3880"/>
    <lineage>
        <taxon>Eukaryota</taxon>
        <taxon>Viridiplantae</taxon>
        <taxon>Streptophyta</taxon>
        <taxon>Embryophyta</taxon>
        <taxon>Tracheophyta</taxon>
        <taxon>Spermatophyta</taxon>
        <taxon>Magnoliopsida</taxon>
        <taxon>eudicotyledons</taxon>
        <taxon>Gunneridae</taxon>
        <taxon>Pentapetalae</taxon>
        <taxon>rosids</taxon>
        <taxon>fabids</taxon>
        <taxon>Fabales</taxon>
        <taxon>Fabaceae</taxon>
        <taxon>Papilionoideae</taxon>
        <taxon>50 kb inversion clade</taxon>
        <taxon>NPAAA clade</taxon>
        <taxon>Hologalegina</taxon>
        <taxon>IRL clade</taxon>
        <taxon>Trifolieae</taxon>
        <taxon>Medicago</taxon>
    </lineage>
</organism>
<dbReference type="GO" id="GO:0046976">
    <property type="term" value="F:histone H3K27 methyltransferase activity"/>
    <property type="evidence" value="ECO:0000318"/>
    <property type="project" value="GO_Central"/>
</dbReference>
<feature type="coiled-coil region" evidence="7">
    <location>
        <begin position="72"/>
        <end position="115"/>
    </location>
</feature>
<dbReference type="FunFam" id="2.170.270.10:FF:000001">
    <property type="entry name" value="Putative histone-lysine N-methyltransferase EZH2"/>
    <property type="match status" value="1"/>
</dbReference>
<dbReference type="EnsemblPlants" id="AES82191">
    <property type="protein sequence ID" value="AES82191"/>
    <property type="gene ID" value="MTR_7g109560"/>
</dbReference>
<dbReference type="Gene3D" id="2.170.270.10">
    <property type="entry name" value="SET domain"/>
    <property type="match status" value="1"/>
</dbReference>
<dbReference type="EMBL" id="CM001223">
    <property type="protein sequence ID" value="AES82191.2"/>
    <property type="molecule type" value="Genomic_DNA"/>
</dbReference>
<dbReference type="GO" id="GO:0005634">
    <property type="term" value="C:nucleus"/>
    <property type="evidence" value="ECO:0000318"/>
    <property type="project" value="GO_Central"/>
</dbReference>
<dbReference type="HOGENOM" id="CLU_011060_0_0_1"/>
<keyword evidence="13" id="KW-1185">Reference proteome</keyword>
<dbReference type="InterPro" id="IPR046341">
    <property type="entry name" value="SET_dom_sf"/>
</dbReference>
<dbReference type="InterPro" id="IPR026489">
    <property type="entry name" value="CXC_dom"/>
</dbReference>
<dbReference type="InterPro" id="IPR058609">
    <property type="entry name" value="HTH_CLF-like"/>
</dbReference>
<dbReference type="PROSITE" id="PS51576">
    <property type="entry name" value="SAM_MT43_EZ"/>
    <property type="match status" value="1"/>
</dbReference>
<dbReference type="SUPFAM" id="SSF82199">
    <property type="entry name" value="SET domain"/>
    <property type="match status" value="1"/>
</dbReference>
<feature type="domain" description="SET" evidence="9">
    <location>
        <begin position="612"/>
        <end position="727"/>
    </location>
</feature>
<evidence type="ECO:0000256" key="4">
    <source>
        <dbReference type="ARBA" id="ARBA00022691"/>
    </source>
</evidence>
<dbReference type="InterPro" id="IPR001214">
    <property type="entry name" value="SET_dom"/>
</dbReference>
<dbReference type="AlphaFoldDB" id="G7KSU0"/>
<keyword evidence="5" id="KW-0539">Nucleus</keyword>
<dbReference type="InterPro" id="IPR025778">
    <property type="entry name" value="Hist-Lys_N-MeTrfase_plant"/>
</dbReference>
<dbReference type="GO" id="GO:0031519">
    <property type="term" value="C:PcG protein complex"/>
    <property type="evidence" value="ECO:0007669"/>
    <property type="project" value="InterPro"/>
</dbReference>
<reference evidence="12" key="3">
    <citation type="submission" date="2015-04" db="UniProtKB">
        <authorList>
            <consortium name="EnsemblPlants"/>
        </authorList>
    </citation>
    <scope>IDENTIFICATION</scope>
    <source>
        <strain evidence="12">cv. Jemalong A17</strain>
    </source>
</reference>
<feature type="region of interest" description="Disordered" evidence="8">
    <location>
        <begin position="449"/>
        <end position="489"/>
    </location>
</feature>
<evidence type="ECO:0000256" key="2">
    <source>
        <dbReference type="ARBA" id="ARBA00022603"/>
    </source>
</evidence>
<reference evidence="11 13" key="2">
    <citation type="journal article" date="2014" name="BMC Genomics">
        <title>An improved genome release (version Mt4.0) for the model legume Medicago truncatula.</title>
        <authorList>
            <person name="Tang H."/>
            <person name="Krishnakumar V."/>
            <person name="Bidwell S."/>
            <person name="Rosen B."/>
            <person name="Chan A."/>
            <person name="Zhou S."/>
            <person name="Gentzbittel L."/>
            <person name="Childs K.L."/>
            <person name="Yandell M."/>
            <person name="Gundlach H."/>
            <person name="Mayer K.F."/>
            <person name="Schwartz D.C."/>
            <person name="Town C.D."/>
        </authorList>
    </citation>
    <scope>GENOME REANNOTATION</scope>
    <source>
        <strain evidence="11">A17</strain>
        <strain evidence="12 13">cv. Jemalong A17</strain>
    </source>
</reference>
<comment type="catalytic activity">
    <reaction evidence="6">
        <text>L-lysyl(27)-[histone H3] + 3 S-adenosyl-L-methionine = N(6),N(6),N(6)-trimethyl-L-lysyl(27)-[histone H3] + 3 S-adenosyl-L-homocysteine + 3 H(+)</text>
        <dbReference type="Rhea" id="RHEA:60292"/>
        <dbReference type="Rhea" id="RHEA-COMP:15535"/>
        <dbReference type="Rhea" id="RHEA-COMP:15548"/>
        <dbReference type="ChEBI" id="CHEBI:15378"/>
        <dbReference type="ChEBI" id="CHEBI:29969"/>
        <dbReference type="ChEBI" id="CHEBI:57856"/>
        <dbReference type="ChEBI" id="CHEBI:59789"/>
        <dbReference type="ChEBI" id="CHEBI:61961"/>
        <dbReference type="EC" id="2.1.1.356"/>
    </reaction>
</comment>
<feature type="domain" description="CXC" evidence="10">
    <location>
        <begin position="496"/>
        <end position="595"/>
    </location>
</feature>
<dbReference type="SMART" id="SM01114">
    <property type="entry name" value="CXC"/>
    <property type="match status" value="1"/>
</dbReference>
<dbReference type="GO" id="GO:0050793">
    <property type="term" value="P:regulation of developmental process"/>
    <property type="evidence" value="ECO:0007669"/>
    <property type="project" value="UniProtKB-ARBA"/>
</dbReference>
<dbReference type="Pfam" id="PF00856">
    <property type="entry name" value="SET"/>
    <property type="match status" value="1"/>
</dbReference>
<evidence type="ECO:0000259" key="9">
    <source>
        <dbReference type="PROSITE" id="PS50280"/>
    </source>
</evidence>
<dbReference type="CDD" id="cd10519">
    <property type="entry name" value="SET_EZH"/>
    <property type="match status" value="1"/>
</dbReference>
<feature type="compositionally biased region" description="Basic and acidic residues" evidence="8">
    <location>
        <begin position="368"/>
        <end position="384"/>
    </location>
</feature>
<reference evidence="11 13" key="1">
    <citation type="journal article" date="2011" name="Nature">
        <title>The Medicago genome provides insight into the evolution of rhizobial symbioses.</title>
        <authorList>
            <person name="Young N.D."/>
            <person name="Debelle F."/>
            <person name="Oldroyd G.E."/>
            <person name="Geurts R."/>
            <person name="Cannon S.B."/>
            <person name="Udvardi M.K."/>
            <person name="Benedito V.A."/>
            <person name="Mayer K.F."/>
            <person name="Gouzy J."/>
            <person name="Schoof H."/>
            <person name="Van de Peer Y."/>
            <person name="Proost S."/>
            <person name="Cook D.R."/>
            <person name="Meyers B.C."/>
            <person name="Spannagl M."/>
            <person name="Cheung F."/>
            <person name="De Mita S."/>
            <person name="Krishnakumar V."/>
            <person name="Gundlach H."/>
            <person name="Zhou S."/>
            <person name="Mudge J."/>
            <person name="Bharti A.K."/>
            <person name="Murray J.D."/>
            <person name="Naoumkina M.A."/>
            <person name="Rosen B."/>
            <person name="Silverstein K.A."/>
            <person name="Tang H."/>
            <person name="Rombauts S."/>
            <person name="Zhao P.X."/>
            <person name="Zhou P."/>
            <person name="Barbe V."/>
            <person name="Bardou P."/>
            <person name="Bechner M."/>
            <person name="Bellec A."/>
            <person name="Berger A."/>
            <person name="Berges H."/>
            <person name="Bidwell S."/>
            <person name="Bisseling T."/>
            <person name="Choisne N."/>
            <person name="Couloux A."/>
            <person name="Denny R."/>
            <person name="Deshpande S."/>
            <person name="Dai X."/>
            <person name="Doyle J.J."/>
            <person name="Dudez A.M."/>
            <person name="Farmer A.D."/>
            <person name="Fouteau S."/>
            <person name="Franken C."/>
            <person name="Gibelin C."/>
            <person name="Gish J."/>
            <person name="Goldstein S."/>
            <person name="Gonzalez A.J."/>
            <person name="Green P.J."/>
            <person name="Hallab A."/>
            <person name="Hartog M."/>
            <person name="Hua A."/>
            <person name="Humphray S.J."/>
            <person name="Jeong D.H."/>
            <person name="Jing Y."/>
            <person name="Jocker A."/>
            <person name="Kenton S.M."/>
            <person name="Kim D.J."/>
            <person name="Klee K."/>
            <person name="Lai H."/>
            <person name="Lang C."/>
            <person name="Lin S."/>
            <person name="Macmil S.L."/>
            <person name="Magdelenat G."/>
            <person name="Matthews L."/>
            <person name="McCorrison J."/>
            <person name="Monaghan E.L."/>
            <person name="Mun J.H."/>
            <person name="Najar F.Z."/>
            <person name="Nicholson C."/>
            <person name="Noirot C."/>
            <person name="O'Bleness M."/>
            <person name="Paule C.R."/>
            <person name="Poulain J."/>
            <person name="Prion F."/>
            <person name="Qin B."/>
            <person name="Qu C."/>
            <person name="Retzel E.F."/>
            <person name="Riddle C."/>
            <person name="Sallet E."/>
            <person name="Samain S."/>
            <person name="Samson N."/>
            <person name="Sanders I."/>
            <person name="Saurat O."/>
            <person name="Scarpelli C."/>
            <person name="Schiex T."/>
            <person name="Segurens B."/>
            <person name="Severin A.J."/>
            <person name="Sherrier D.J."/>
            <person name="Shi R."/>
            <person name="Sims S."/>
            <person name="Singer S.R."/>
            <person name="Sinharoy S."/>
            <person name="Sterck L."/>
            <person name="Viollet A."/>
            <person name="Wang B.B."/>
            <person name="Wang K."/>
            <person name="Wang M."/>
            <person name="Wang X."/>
            <person name="Warfsmann J."/>
            <person name="Weissenbach J."/>
            <person name="White D.D."/>
            <person name="White J.D."/>
            <person name="Wiley G.B."/>
            <person name="Wincker P."/>
            <person name="Xing Y."/>
            <person name="Yang L."/>
            <person name="Yao Z."/>
            <person name="Ying F."/>
            <person name="Zhai J."/>
            <person name="Zhou L."/>
            <person name="Zuber A."/>
            <person name="Denarie J."/>
            <person name="Dixon R.A."/>
            <person name="May G.D."/>
            <person name="Schwartz D.C."/>
            <person name="Rogers J."/>
            <person name="Quetier F."/>
            <person name="Town C.D."/>
            <person name="Roe B.A."/>
        </authorList>
    </citation>
    <scope>NUCLEOTIDE SEQUENCE [LARGE SCALE GENOMIC DNA]</scope>
    <source>
        <strain evidence="11">A17</strain>
        <strain evidence="12 13">cv. Jemalong A17</strain>
    </source>
</reference>
<evidence type="ECO:0000313" key="12">
    <source>
        <dbReference type="EnsemblPlants" id="AES82191"/>
    </source>
</evidence>
<dbReference type="Proteomes" id="UP000002051">
    <property type="component" value="Unassembled WGS sequence"/>
</dbReference>
<dbReference type="Pfam" id="PF18264">
    <property type="entry name" value="preSET_CXC"/>
    <property type="match status" value="1"/>
</dbReference>
<dbReference type="GO" id="GO:0032259">
    <property type="term" value="P:methylation"/>
    <property type="evidence" value="ECO:0007669"/>
    <property type="project" value="UniProtKB-KW"/>
</dbReference>
<comment type="subcellular location">
    <subcellularLocation>
        <location evidence="1">Nucleus</location>
    </subcellularLocation>
</comment>
<protein>
    <submittedName>
        <fullName evidence="11">Histone-lysine N-methyltransferase</fullName>
    </submittedName>
</protein>
<feature type="compositionally biased region" description="Basic residues" evidence="8">
    <location>
        <begin position="471"/>
        <end position="483"/>
    </location>
</feature>
<keyword evidence="2" id="KW-0489">Methyltransferase</keyword>
<gene>
    <name evidence="11" type="ordered locus">MTR_7g109560</name>
</gene>
<dbReference type="InterPro" id="IPR033467">
    <property type="entry name" value="Tesmin/TSO1-like_CXC"/>
</dbReference>
<evidence type="ECO:0000256" key="7">
    <source>
        <dbReference type="SAM" id="Coils"/>
    </source>
</evidence>
<dbReference type="SMART" id="SM00317">
    <property type="entry name" value="SET"/>
    <property type="match status" value="1"/>
</dbReference>
<evidence type="ECO:0000256" key="5">
    <source>
        <dbReference type="ARBA" id="ARBA00023242"/>
    </source>
</evidence>
<dbReference type="GO" id="GO:0003682">
    <property type="term" value="F:chromatin binding"/>
    <property type="evidence" value="ECO:0000318"/>
    <property type="project" value="GO_Central"/>
</dbReference>
<dbReference type="InterPro" id="IPR045318">
    <property type="entry name" value="EZH1/2-like"/>
</dbReference>
<dbReference type="InterPro" id="IPR041355">
    <property type="entry name" value="Pre-SET_CXC"/>
</dbReference>
<dbReference type="GO" id="GO:0140951">
    <property type="term" value="F:histone H3K27 trimethyltransferase activity"/>
    <property type="evidence" value="ECO:0007669"/>
    <property type="project" value="UniProtKB-EC"/>
</dbReference>
<evidence type="ECO:0000313" key="11">
    <source>
        <dbReference type="EMBL" id="AES82191.2"/>
    </source>
</evidence>
<proteinExistence type="predicted"/>
<dbReference type="SMR" id="G7KSU0"/>
<evidence type="ECO:0000256" key="8">
    <source>
        <dbReference type="SAM" id="MobiDB-lite"/>
    </source>
</evidence>
<dbReference type="Pfam" id="PF25996">
    <property type="entry name" value="HTH_CLF_N"/>
    <property type="match status" value="1"/>
</dbReference>
<dbReference type="STRING" id="3880.G7KSU0"/>
<name>G7KSU0_MEDTR</name>
<evidence type="ECO:0000256" key="1">
    <source>
        <dbReference type="ARBA" id="ARBA00004123"/>
    </source>
</evidence>
<feature type="region of interest" description="Disordered" evidence="8">
    <location>
        <begin position="366"/>
        <end position="393"/>
    </location>
</feature>
<dbReference type="GO" id="GO:0031507">
    <property type="term" value="P:heterochromatin formation"/>
    <property type="evidence" value="ECO:0000318"/>
    <property type="project" value="GO_Central"/>
</dbReference>
<accession>A0A0C3WEY9</accession>
<dbReference type="PROSITE" id="PS51633">
    <property type="entry name" value="CXC"/>
    <property type="match status" value="1"/>
</dbReference>
<sequence>MVSAAPSSASRLQVCFSFHQSHTLSDFAQFILGFSFHCSHLYDSLCSTDTDTSHQRRNVWPAKHGGGATITRQTLTNKIHLVKKQIQNERAESIKEKLQKNRENLQSQISKAMLVISKNESLPIGGNILFSRMNRPPCTFYSPDHQVLGEEDRSNKPVRTIRMPSINRLPPYTSWIHLARNEKMTADQAVSRKRNVYYNHQEGETLVCSDSDEESNEDKEVERKFSQGEDRFIRTVFDEHGLTEEVLSIVKDVIGGTSSEIQERYKNIKEKDQNDEDRRESESQTDTFLNKSLSVSLDTFDNFYCRRCMIFDCPLHGCSQKIIYPAEKQPVWQEPEGPKEPCGEHCYLHNKDVTISNCMRGLNLDANNDEKNDMDERKSKHLSDSIEGQAEEESIPSDWKLLEKELYLKGIEMFGRNSCLIAKNILFMMKTCTEVARYMYAEESIPHGSMGENGQSNAMRIDNEMPSKSRSMSRKSKSKKFKYSSKSCGLPSKWKRRRNTDEKNKLEKHYTPCECEGACGKQCPCRLNGFCCEKYCGCSKLCKNRFGGCQCTKSQCRSRHCPCFAASRDCDPDVCRNCWVSCGDGGDGDLGESSYRGEDQCENMMILLRKQQKILWARSDVAGWGAFLKAPANKNDFLGEYTGEVISHIEADKRGKFYDRVDFSYLFNLNDTYCLDAFRKGNKLKFANHASKANCYGKIVFVNGDHHVAIFAKERIEAGEELFFDYGYDEDSRPPWLHRLLDDGSKEDDDATFSQAKAKKHCSR</sequence>
<keyword evidence="3" id="KW-0808">Transferase</keyword>
<dbReference type="PaxDb" id="3880-AES82191"/>
<evidence type="ECO:0000313" key="13">
    <source>
        <dbReference type="Proteomes" id="UP000002051"/>
    </source>
</evidence>